<feature type="transmembrane region" description="Helical" evidence="6">
    <location>
        <begin position="123"/>
        <end position="143"/>
    </location>
</feature>
<dbReference type="InterPro" id="IPR002797">
    <property type="entry name" value="Polysacc_synth"/>
</dbReference>
<evidence type="ECO:0000256" key="1">
    <source>
        <dbReference type="ARBA" id="ARBA00004651"/>
    </source>
</evidence>
<feature type="transmembrane region" description="Helical" evidence="6">
    <location>
        <begin position="86"/>
        <end position="111"/>
    </location>
</feature>
<feature type="transmembrane region" description="Helical" evidence="6">
    <location>
        <begin position="450"/>
        <end position="472"/>
    </location>
</feature>
<accession>A0A9X3LK44</accession>
<evidence type="ECO:0000313" key="8">
    <source>
        <dbReference type="Proteomes" id="UP001152173"/>
    </source>
</evidence>
<feature type="transmembrane region" description="Helical" evidence="6">
    <location>
        <begin position="415"/>
        <end position="438"/>
    </location>
</feature>
<dbReference type="Proteomes" id="UP001152173">
    <property type="component" value="Unassembled WGS sequence"/>
</dbReference>
<dbReference type="PANTHER" id="PTHR30250:SF29">
    <property type="entry name" value="POLYSACCHARIDE BIOSYNTHESIS PROTEIN C-TERMINAL DOMAIN-CONTAINING PROTEIN"/>
    <property type="match status" value="1"/>
</dbReference>
<evidence type="ECO:0000256" key="4">
    <source>
        <dbReference type="ARBA" id="ARBA00022989"/>
    </source>
</evidence>
<keyword evidence="4 6" id="KW-1133">Transmembrane helix</keyword>
<feature type="transmembrane region" description="Helical" evidence="6">
    <location>
        <begin position="388"/>
        <end position="409"/>
    </location>
</feature>
<reference evidence="7" key="1">
    <citation type="submission" date="2022-05" db="EMBL/GenBank/DDBJ databases">
        <authorList>
            <person name="Colautti A."/>
            <person name="Iacumin L."/>
        </authorList>
    </citation>
    <scope>NUCLEOTIDE SEQUENCE</scope>
    <source>
        <strain evidence="7">SK 55</strain>
    </source>
</reference>
<feature type="transmembrane region" description="Helical" evidence="6">
    <location>
        <begin position="484"/>
        <end position="504"/>
    </location>
</feature>
<evidence type="ECO:0000256" key="3">
    <source>
        <dbReference type="ARBA" id="ARBA00022692"/>
    </source>
</evidence>
<dbReference type="GO" id="GO:0005886">
    <property type="term" value="C:plasma membrane"/>
    <property type="evidence" value="ECO:0007669"/>
    <property type="project" value="UniProtKB-SubCell"/>
</dbReference>
<feature type="transmembrane region" description="Helical" evidence="6">
    <location>
        <begin position="232"/>
        <end position="256"/>
    </location>
</feature>
<protein>
    <submittedName>
        <fullName evidence="7">Polysaccharide biosynthesis protein</fullName>
    </submittedName>
</protein>
<dbReference type="AlphaFoldDB" id="A0A9X3LK44"/>
<dbReference type="CDD" id="cd13124">
    <property type="entry name" value="MATE_SpoVB_like"/>
    <property type="match status" value="1"/>
</dbReference>
<proteinExistence type="predicted"/>
<comment type="subcellular location">
    <subcellularLocation>
        <location evidence="1">Cell membrane</location>
        <topology evidence="1">Multi-pass membrane protein</topology>
    </subcellularLocation>
</comment>
<comment type="caution">
    <text evidence="7">The sequence shown here is derived from an EMBL/GenBank/DDBJ whole genome shotgun (WGS) entry which is preliminary data.</text>
</comment>
<dbReference type="RefSeq" id="WP_269927572.1">
    <property type="nucleotide sequence ID" value="NZ_JAMKBJ010000018.1"/>
</dbReference>
<feature type="transmembrane region" description="Helical" evidence="6">
    <location>
        <begin position="192"/>
        <end position="211"/>
    </location>
</feature>
<feature type="transmembrane region" description="Helical" evidence="6">
    <location>
        <begin position="288"/>
        <end position="308"/>
    </location>
</feature>
<dbReference type="Pfam" id="PF01943">
    <property type="entry name" value="Polysacc_synt"/>
    <property type="match status" value="1"/>
</dbReference>
<dbReference type="InterPro" id="IPR050833">
    <property type="entry name" value="Poly_Biosynth_Transport"/>
</dbReference>
<dbReference type="PIRSF" id="PIRSF038958">
    <property type="entry name" value="PG_synth_SpoVB"/>
    <property type="match status" value="1"/>
</dbReference>
<dbReference type="InterPro" id="IPR024923">
    <property type="entry name" value="PG_synth_SpoVB"/>
</dbReference>
<keyword evidence="3 6" id="KW-0812">Transmembrane</keyword>
<feature type="transmembrane region" description="Helical" evidence="6">
    <location>
        <begin position="360"/>
        <end position="381"/>
    </location>
</feature>
<feature type="transmembrane region" description="Helical" evidence="6">
    <location>
        <begin position="164"/>
        <end position="186"/>
    </location>
</feature>
<evidence type="ECO:0000256" key="6">
    <source>
        <dbReference type="SAM" id="Phobius"/>
    </source>
</evidence>
<name>A0A9X3LK44_9BACL</name>
<sequence>MNNEWTMQKFMKGAVLLTIAALIVKALSAVYRIPFQNIVGDQGFYIYQQVYPFIGVLTVWTSYGFAVAISKLLADAHDEAASNQRAVILRTAFIYLSVISIISFTLLFGGADLLARWMGDGELAQLLRTGSFVVLLMPVLALLKGSFQAEGRMEPVAYGQVVEQAVRVTVILVGTFIVVKTGASLYVAGSTALLGAIVGEIAGIILLLLFIRKKHRPEIRQTEHERVKIGPIIKNLTIISLSVSMSSLILLFFQLVDSFTVFSSLTDHGMDRLTAMETKGTYDRGLPLVQMGILIASTLSLSIVPLIAHTTQKKSGRNAIPYAQLTFRIALLFGTAATLGLILVLPPVNEMLFETRDLSATLMVFCIQIFWLSLILTMTSLLQGLGKVVLPAFLLIVGLVLKWLCNAWLLPKFGIMGAAIASNVGFAVIAISLYLYVYSIWKIRFASGRFYIHLAVASLLMICSVLAWMFVADGWLFDGLSSRLGAMLTALTSVGLGATVFLLYIAKSRIIAEKEWFLLPLGRRMAMIQLWLYGKNRKW</sequence>
<evidence type="ECO:0000256" key="5">
    <source>
        <dbReference type="ARBA" id="ARBA00023136"/>
    </source>
</evidence>
<keyword evidence="8" id="KW-1185">Reference proteome</keyword>
<dbReference type="EMBL" id="JAMKBJ010000018">
    <property type="protein sequence ID" value="MCZ8538506.1"/>
    <property type="molecule type" value="Genomic_DNA"/>
</dbReference>
<keyword evidence="2" id="KW-1003">Cell membrane</keyword>
<organism evidence="7 8">
    <name type="scientific">Paenisporosarcina quisquiliarum</name>
    <dbReference type="NCBI Taxonomy" id="365346"/>
    <lineage>
        <taxon>Bacteria</taxon>
        <taxon>Bacillati</taxon>
        <taxon>Bacillota</taxon>
        <taxon>Bacilli</taxon>
        <taxon>Bacillales</taxon>
        <taxon>Caryophanaceae</taxon>
        <taxon>Paenisporosarcina</taxon>
    </lineage>
</organism>
<dbReference type="PANTHER" id="PTHR30250">
    <property type="entry name" value="PST FAMILY PREDICTED COLANIC ACID TRANSPORTER"/>
    <property type="match status" value="1"/>
</dbReference>
<gene>
    <name evidence="7" type="ORF">M9R32_15020</name>
</gene>
<feature type="transmembrane region" description="Helical" evidence="6">
    <location>
        <begin position="329"/>
        <end position="348"/>
    </location>
</feature>
<keyword evidence="5 6" id="KW-0472">Membrane</keyword>
<feature type="transmembrane region" description="Helical" evidence="6">
    <location>
        <begin position="52"/>
        <end position="74"/>
    </location>
</feature>
<evidence type="ECO:0000313" key="7">
    <source>
        <dbReference type="EMBL" id="MCZ8538506.1"/>
    </source>
</evidence>
<evidence type="ECO:0000256" key="2">
    <source>
        <dbReference type="ARBA" id="ARBA00022475"/>
    </source>
</evidence>